<dbReference type="PANTHER" id="PTHR12185">
    <property type="entry name" value="SID1 TRANSMEMBRANE FAMILY MEMEBER"/>
    <property type="match status" value="1"/>
</dbReference>
<keyword evidence="5 8" id="KW-1133">Transmembrane helix</keyword>
<comment type="subcellular location">
    <subcellularLocation>
        <location evidence="1">Membrane</location>
        <topology evidence="1">Multi-pass membrane protein</topology>
    </subcellularLocation>
</comment>
<evidence type="ECO:0000313" key="10">
    <source>
        <dbReference type="Proteomes" id="UP000827092"/>
    </source>
</evidence>
<keyword evidence="6 8" id="KW-0472">Membrane</keyword>
<feature type="transmembrane region" description="Helical" evidence="8">
    <location>
        <begin position="281"/>
        <end position="302"/>
    </location>
</feature>
<comment type="caution">
    <text evidence="9">The sequence shown here is derived from an EMBL/GenBank/DDBJ whole genome shotgun (WGS) entry which is preliminary data.</text>
</comment>
<dbReference type="PANTHER" id="PTHR12185:SF14">
    <property type="entry name" value="CHOLESTEROL UPTAKE PROTEIN 1"/>
    <property type="match status" value="1"/>
</dbReference>
<dbReference type="GO" id="GO:0005886">
    <property type="term" value="C:plasma membrane"/>
    <property type="evidence" value="ECO:0007669"/>
    <property type="project" value="TreeGrafter"/>
</dbReference>
<keyword evidence="7" id="KW-0325">Glycoprotein</keyword>
<evidence type="ECO:0000256" key="8">
    <source>
        <dbReference type="SAM" id="Phobius"/>
    </source>
</evidence>
<dbReference type="GO" id="GO:0051033">
    <property type="term" value="F:RNA transmembrane transporter activity"/>
    <property type="evidence" value="ECO:0007669"/>
    <property type="project" value="TreeGrafter"/>
</dbReference>
<evidence type="ECO:0000256" key="6">
    <source>
        <dbReference type="ARBA" id="ARBA00023136"/>
    </source>
</evidence>
<dbReference type="Pfam" id="PF13965">
    <property type="entry name" value="SID-1_RNA_chan"/>
    <property type="match status" value="2"/>
</dbReference>
<sequence length="444" mass="49860">MEEDLHAVRIEATSEEDSCMVLGLQDIQCPIYYSVESVEPQGYYQTLTRQSGISITRNTFKNGRQYIVLLLKPTDELCFEADKKSTIISKNHQKTVMVRVFPSITDEEFNKAIFGTLGFYVLIYIFSFIICCFFFVRQKKATPEQKKFNIENPNIQNYGTSSGSNSQSLQNFPFPHSSDEAVPLLDAADKQAHVDNSGTVIVDVASSSTSPSPSAFQGSNAQSLQDFPFHHPSVWTFIIHLLGCSSRFHKSGQLLDADKRVFLSDLAINEDKYFSDRTKVYSWNLLTIAIFYGLPVIQLVYINQGFVNVTGNQDLCYYNFLCSHQVGLFSDFNHIYSNIGYVMLGILFLLLVLRRDLLDKSEMGKENVPQSEWTTLLEISDSALYSASVVEKATVRCFRASHVMAPPACMQTNPVNERLSAVQEAKFASPNAGRGSPVFLNSMP</sequence>
<dbReference type="GO" id="GO:0003725">
    <property type="term" value="F:double-stranded RNA binding"/>
    <property type="evidence" value="ECO:0007669"/>
    <property type="project" value="TreeGrafter"/>
</dbReference>
<organism evidence="9 10">
    <name type="scientific">Oedothorax gibbosus</name>
    <dbReference type="NCBI Taxonomy" id="931172"/>
    <lineage>
        <taxon>Eukaryota</taxon>
        <taxon>Metazoa</taxon>
        <taxon>Ecdysozoa</taxon>
        <taxon>Arthropoda</taxon>
        <taxon>Chelicerata</taxon>
        <taxon>Arachnida</taxon>
        <taxon>Araneae</taxon>
        <taxon>Araneomorphae</taxon>
        <taxon>Entelegynae</taxon>
        <taxon>Araneoidea</taxon>
        <taxon>Linyphiidae</taxon>
        <taxon>Erigoninae</taxon>
        <taxon>Oedothorax</taxon>
    </lineage>
</organism>
<dbReference type="Proteomes" id="UP000827092">
    <property type="component" value="Unassembled WGS sequence"/>
</dbReference>
<evidence type="ECO:0000256" key="1">
    <source>
        <dbReference type="ARBA" id="ARBA00004141"/>
    </source>
</evidence>
<keyword evidence="4" id="KW-0732">Signal</keyword>
<evidence type="ECO:0000256" key="5">
    <source>
        <dbReference type="ARBA" id="ARBA00022989"/>
    </source>
</evidence>
<comment type="similarity">
    <text evidence="2">Belongs to the SID1 family.</text>
</comment>
<reference evidence="9 10" key="1">
    <citation type="journal article" date="2022" name="Nat. Ecol. Evol.">
        <title>A masculinizing supergene underlies an exaggerated male reproductive morph in a spider.</title>
        <authorList>
            <person name="Hendrickx F."/>
            <person name="De Corte Z."/>
            <person name="Sonet G."/>
            <person name="Van Belleghem S.M."/>
            <person name="Kostlbacher S."/>
            <person name="Vangestel C."/>
        </authorList>
    </citation>
    <scope>NUCLEOTIDE SEQUENCE [LARGE SCALE GENOMIC DNA]</scope>
    <source>
        <strain evidence="9">W744_W776</strain>
    </source>
</reference>
<evidence type="ECO:0000256" key="3">
    <source>
        <dbReference type="ARBA" id="ARBA00022692"/>
    </source>
</evidence>
<feature type="transmembrane region" description="Helical" evidence="8">
    <location>
        <begin position="335"/>
        <end position="353"/>
    </location>
</feature>
<dbReference type="EMBL" id="JAFNEN010000001">
    <property type="protein sequence ID" value="KAG8202127.1"/>
    <property type="molecule type" value="Genomic_DNA"/>
</dbReference>
<evidence type="ECO:0008006" key="11">
    <source>
        <dbReference type="Google" id="ProtNLM"/>
    </source>
</evidence>
<evidence type="ECO:0000256" key="2">
    <source>
        <dbReference type="ARBA" id="ARBA00006618"/>
    </source>
</evidence>
<evidence type="ECO:0000256" key="7">
    <source>
        <dbReference type="ARBA" id="ARBA00023180"/>
    </source>
</evidence>
<dbReference type="AlphaFoldDB" id="A0AAV6W495"/>
<name>A0AAV6W495_9ARAC</name>
<feature type="transmembrane region" description="Helical" evidence="8">
    <location>
        <begin position="112"/>
        <end position="136"/>
    </location>
</feature>
<keyword evidence="10" id="KW-1185">Reference proteome</keyword>
<accession>A0AAV6W495</accession>
<evidence type="ECO:0000313" key="9">
    <source>
        <dbReference type="EMBL" id="KAG8202127.1"/>
    </source>
</evidence>
<proteinExistence type="inferred from homology"/>
<keyword evidence="3 8" id="KW-0812">Transmembrane</keyword>
<evidence type="ECO:0000256" key="4">
    <source>
        <dbReference type="ARBA" id="ARBA00022729"/>
    </source>
</evidence>
<protein>
    <recommendedName>
        <fullName evidence="11">SID1 transmembrane family member 1</fullName>
    </recommendedName>
</protein>
<dbReference type="GO" id="GO:0005764">
    <property type="term" value="C:lysosome"/>
    <property type="evidence" value="ECO:0007669"/>
    <property type="project" value="TreeGrafter"/>
</dbReference>
<dbReference type="InterPro" id="IPR025958">
    <property type="entry name" value="SID1_TM_fam"/>
</dbReference>
<gene>
    <name evidence="9" type="ORF">JTE90_010488</name>
</gene>